<accession>A0A2V2V999</accession>
<dbReference type="VEuPathDB" id="TriTrypDB:Tc_MARK_10043"/>
<evidence type="ECO:0000256" key="1">
    <source>
        <dbReference type="SAM" id="Coils"/>
    </source>
</evidence>
<dbReference type="VEuPathDB" id="TriTrypDB:C4B63_34g292"/>
<dbReference type="VEuPathDB" id="TriTrypDB:BCY84_16604"/>
<dbReference type="VEuPathDB" id="TriTrypDB:TCSYLVIO_000882"/>
<keyword evidence="1" id="KW-0175">Coiled coil</keyword>
<dbReference type="VEuPathDB" id="TriTrypDB:TcCLB.508741.190"/>
<sequence length="214" mass="23659">MVNRSTRVQRGPLKKKTAAAAARISSHAEQPRADGPAKTSSPQTNSIKNVEMTVGAHASPAVAVGDTPQGKLRLRRRAKKERPLVAAKTDMKSTVRNRKRGRARGSQPGRGSTATTIVHDEQRATRRPAGGNRQRNQHRQLAEKLVAREEHQSRKKAAEKRMETAKAELALFDQVMQIPSFEENPFAVIEGHLNGTMAFLQPQTPDVGRRKLEE</sequence>
<gene>
    <name evidence="3" type="ORF">C4B63_34g292</name>
</gene>
<evidence type="ECO:0000313" key="3">
    <source>
        <dbReference type="EMBL" id="PWU92939.1"/>
    </source>
</evidence>
<proteinExistence type="predicted"/>
<feature type="region of interest" description="Disordered" evidence="2">
    <location>
        <begin position="1"/>
        <end position="114"/>
    </location>
</feature>
<name>A0A2V2V999_TRYCR</name>
<comment type="caution">
    <text evidence="3">The sequence shown here is derived from an EMBL/GenBank/DDBJ whole genome shotgun (WGS) entry which is preliminary data.</text>
</comment>
<dbReference type="VEuPathDB" id="TriTrypDB:TcG_03091"/>
<dbReference type="VEuPathDB" id="TriTrypDB:TcBrA4_0115470"/>
<feature type="compositionally biased region" description="Polar residues" evidence="2">
    <location>
        <begin position="38"/>
        <end position="48"/>
    </location>
</feature>
<evidence type="ECO:0008006" key="5">
    <source>
        <dbReference type="Google" id="ProtNLM"/>
    </source>
</evidence>
<dbReference type="VEuPathDB" id="TriTrypDB:ECC02_008198"/>
<dbReference type="EMBL" id="PRFA01000034">
    <property type="protein sequence ID" value="PWU92939.1"/>
    <property type="molecule type" value="Genomic_DNA"/>
</dbReference>
<dbReference type="Proteomes" id="UP000246121">
    <property type="component" value="Unassembled WGS sequence"/>
</dbReference>
<dbReference type="VEuPathDB" id="TriTrypDB:C3747_32g155"/>
<evidence type="ECO:0000313" key="4">
    <source>
        <dbReference type="Proteomes" id="UP000246121"/>
    </source>
</evidence>
<reference evidence="3 4" key="1">
    <citation type="journal article" date="2018" name="Microb. Genom.">
        <title>Expanding an expanded genome: long-read sequencing of Trypanosoma cruzi.</title>
        <authorList>
            <person name="Berna L."/>
            <person name="Rodriguez M."/>
            <person name="Chiribao M.L."/>
            <person name="Parodi-Talice A."/>
            <person name="Pita S."/>
            <person name="Rijo G."/>
            <person name="Alvarez-Valin F."/>
            <person name="Robello C."/>
        </authorList>
    </citation>
    <scope>NUCLEOTIDE SEQUENCE [LARGE SCALE GENOMIC DNA]</scope>
    <source>
        <strain evidence="3 4">Dm28c</strain>
    </source>
</reference>
<dbReference type="AlphaFoldDB" id="A0A2V2V999"/>
<protein>
    <recommendedName>
        <fullName evidence="5">Ribosome biogenesis protein SLX9</fullName>
    </recommendedName>
</protein>
<dbReference type="VEuPathDB" id="TriTrypDB:TcCL_NonESM03330"/>
<evidence type="ECO:0000256" key="2">
    <source>
        <dbReference type="SAM" id="MobiDB-lite"/>
    </source>
</evidence>
<organism evidence="3 4">
    <name type="scientific">Trypanosoma cruzi</name>
    <dbReference type="NCBI Taxonomy" id="5693"/>
    <lineage>
        <taxon>Eukaryota</taxon>
        <taxon>Discoba</taxon>
        <taxon>Euglenozoa</taxon>
        <taxon>Kinetoplastea</taxon>
        <taxon>Metakinetoplastina</taxon>
        <taxon>Trypanosomatida</taxon>
        <taxon>Trypanosomatidae</taxon>
        <taxon>Trypanosoma</taxon>
        <taxon>Schizotrypanum</taxon>
    </lineage>
</organism>
<dbReference type="VEuPathDB" id="TriTrypDB:TcCLB.485889.4"/>
<feature type="coiled-coil region" evidence="1">
    <location>
        <begin position="141"/>
        <end position="175"/>
    </location>
</feature>